<evidence type="ECO:0000313" key="2">
    <source>
        <dbReference type="Proteomes" id="UP000246058"/>
    </source>
</evidence>
<reference evidence="1 2" key="1">
    <citation type="submission" date="2018-05" db="EMBL/GenBank/DDBJ databases">
        <title>Complete Genome Sequence of Methylobacterium sp. 17Sr1-43.</title>
        <authorList>
            <person name="Srinivasan S."/>
        </authorList>
    </citation>
    <scope>NUCLEOTIDE SEQUENCE [LARGE SCALE GENOMIC DNA]</scope>
    <source>
        <strain evidence="1 2">17Sr1-43</strain>
    </source>
</reference>
<keyword evidence="2" id="KW-1185">Reference proteome</keyword>
<accession>A0A2U8VUT4</accession>
<proteinExistence type="predicted"/>
<organism evidence="1 2">
    <name type="scientific">Methylobacterium radiodurans</name>
    <dbReference type="NCBI Taxonomy" id="2202828"/>
    <lineage>
        <taxon>Bacteria</taxon>
        <taxon>Pseudomonadati</taxon>
        <taxon>Pseudomonadota</taxon>
        <taxon>Alphaproteobacteria</taxon>
        <taxon>Hyphomicrobiales</taxon>
        <taxon>Methylobacteriaceae</taxon>
        <taxon>Methylobacterium</taxon>
    </lineage>
</organism>
<name>A0A2U8VUT4_9HYPH</name>
<gene>
    <name evidence="1" type="ORF">DK427_16420</name>
</gene>
<protein>
    <submittedName>
        <fullName evidence="1">Uncharacterized protein</fullName>
    </submittedName>
</protein>
<sequence length="75" mass="7920">MPLDTMLRTMRAETASQQLRADGLAGKVTALLGAGRDCGEAERELFGVLDGLALLRMRAQAIEAMRGFAASPAEA</sequence>
<evidence type="ECO:0000313" key="1">
    <source>
        <dbReference type="EMBL" id="AWN37120.1"/>
    </source>
</evidence>
<dbReference type="RefSeq" id="WP_109952199.1">
    <property type="nucleotide sequence ID" value="NZ_CP029551.1"/>
</dbReference>
<dbReference type="EMBL" id="CP029551">
    <property type="protein sequence ID" value="AWN37120.1"/>
    <property type="molecule type" value="Genomic_DNA"/>
</dbReference>
<dbReference type="OrthoDB" id="7999723at2"/>
<dbReference type="AlphaFoldDB" id="A0A2U8VUT4"/>
<dbReference type="Proteomes" id="UP000246058">
    <property type="component" value="Chromosome"/>
</dbReference>
<dbReference type="KEGG" id="meti:DK427_16420"/>